<keyword evidence="1" id="KW-1133">Transmembrane helix</keyword>
<sequence length="71" mass="7395">MNGPLASIATLLRLAWRIDRPRLLKALGLLLAGGLATPLIALGLKEFTEAALDGRVGHAVVTALVLSVLLV</sequence>
<dbReference type="AlphaFoldDB" id="A0A6G3WKZ9"/>
<evidence type="ECO:0000256" key="1">
    <source>
        <dbReference type="SAM" id="Phobius"/>
    </source>
</evidence>
<organism evidence="2">
    <name type="scientific">Streptomyces sp. SID7499</name>
    <dbReference type="NCBI Taxonomy" id="2706086"/>
    <lineage>
        <taxon>Bacteria</taxon>
        <taxon>Bacillati</taxon>
        <taxon>Actinomycetota</taxon>
        <taxon>Actinomycetes</taxon>
        <taxon>Kitasatosporales</taxon>
        <taxon>Streptomycetaceae</taxon>
        <taxon>Streptomyces</taxon>
    </lineage>
</organism>
<keyword evidence="1" id="KW-0472">Membrane</keyword>
<comment type="caution">
    <text evidence="2">The sequence shown here is derived from an EMBL/GenBank/DDBJ whole genome shotgun (WGS) entry which is preliminary data.</text>
</comment>
<protein>
    <submittedName>
        <fullName evidence="2">ABC transporter ATP-binding protein</fullName>
    </submittedName>
</protein>
<keyword evidence="2" id="KW-0547">Nucleotide-binding</keyword>
<dbReference type="EMBL" id="JAAGMN010000713">
    <property type="protein sequence ID" value="NEE06186.1"/>
    <property type="molecule type" value="Genomic_DNA"/>
</dbReference>
<keyword evidence="1" id="KW-0812">Transmembrane</keyword>
<feature type="non-terminal residue" evidence="2">
    <location>
        <position position="71"/>
    </location>
</feature>
<feature type="transmembrane region" description="Helical" evidence="1">
    <location>
        <begin position="23"/>
        <end position="44"/>
    </location>
</feature>
<gene>
    <name evidence="2" type="ORF">G3M58_07030</name>
</gene>
<proteinExistence type="predicted"/>
<reference evidence="2" key="1">
    <citation type="submission" date="2020-01" db="EMBL/GenBank/DDBJ databases">
        <title>Insect and environment-associated Actinomycetes.</title>
        <authorList>
            <person name="Currrie C."/>
            <person name="Chevrette M."/>
            <person name="Carlson C."/>
            <person name="Stubbendieck R."/>
            <person name="Wendt-Pienkowski E."/>
        </authorList>
    </citation>
    <scope>NUCLEOTIDE SEQUENCE</scope>
    <source>
        <strain evidence="2">SID7499</strain>
    </source>
</reference>
<dbReference type="GO" id="GO:0005524">
    <property type="term" value="F:ATP binding"/>
    <property type="evidence" value="ECO:0007669"/>
    <property type="project" value="UniProtKB-KW"/>
</dbReference>
<evidence type="ECO:0000313" key="2">
    <source>
        <dbReference type="EMBL" id="NEE06186.1"/>
    </source>
</evidence>
<keyword evidence="2" id="KW-0067">ATP-binding</keyword>
<name>A0A6G3WKZ9_9ACTN</name>
<accession>A0A6G3WKZ9</accession>